<evidence type="ECO:0000313" key="1">
    <source>
        <dbReference type="EMBL" id="KAF0912579.1"/>
    </source>
</evidence>
<organism evidence="1 2">
    <name type="scientific">Oryza meyeriana var. granulata</name>
    <dbReference type="NCBI Taxonomy" id="110450"/>
    <lineage>
        <taxon>Eukaryota</taxon>
        <taxon>Viridiplantae</taxon>
        <taxon>Streptophyta</taxon>
        <taxon>Embryophyta</taxon>
        <taxon>Tracheophyta</taxon>
        <taxon>Spermatophyta</taxon>
        <taxon>Magnoliopsida</taxon>
        <taxon>Liliopsida</taxon>
        <taxon>Poales</taxon>
        <taxon>Poaceae</taxon>
        <taxon>BOP clade</taxon>
        <taxon>Oryzoideae</taxon>
        <taxon>Oryzeae</taxon>
        <taxon>Oryzinae</taxon>
        <taxon>Oryza</taxon>
        <taxon>Oryza meyeriana</taxon>
    </lineage>
</organism>
<protein>
    <submittedName>
        <fullName evidence="1">Uncharacterized protein</fullName>
    </submittedName>
</protein>
<dbReference type="Proteomes" id="UP000479710">
    <property type="component" value="Unassembled WGS sequence"/>
</dbReference>
<keyword evidence="2" id="KW-1185">Reference proteome</keyword>
<dbReference type="AlphaFoldDB" id="A0A6G1DJH4"/>
<accession>A0A6G1DJH4</accession>
<reference evidence="1 2" key="1">
    <citation type="submission" date="2019-11" db="EMBL/GenBank/DDBJ databases">
        <title>Whole genome sequence of Oryza granulata.</title>
        <authorList>
            <person name="Li W."/>
        </authorList>
    </citation>
    <scope>NUCLEOTIDE SEQUENCE [LARGE SCALE GENOMIC DNA]</scope>
    <source>
        <strain evidence="2">cv. Menghai</strain>
        <tissue evidence="1">Leaf</tissue>
    </source>
</reference>
<dbReference type="EMBL" id="SPHZ02000006">
    <property type="protein sequence ID" value="KAF0912579.1"/>
    <property type="molecule type" value="Genomic_DNA"/>
</dbReference>
<evidence type="ECO:0000313" key="2">
    <source>
        <dbReference type="Proteomes" id="UP000479710"/>
    </source>
</evidence>
<name>A0A6G1DJH4_9ORYZ</name>
<comment type="caution">
    <text evidence="1">The sequence shown here is derived from an EMBL/GenBank/DDBJ whole genome shotgun (WGS) entry which is preliminary data.</text>
</comment>
<gene>
    <name evidence="1" type="ORF">E2562_015269</name>
</gene>
<sequence>MWACGPLPASSRSIGVAKGSNAIRMDTSHSLALAREYGESRVSNCGANSTVPPVAGTALISNSDELVNDVKAKGIGSLISILRSIGSAIAACIVADKAHPVRPQAQPFG</sequence>
<proteinExistence type="predicted"/>